<evidence type="ECO:0000313" key="15">
    <source>
        <dbReference type="Proteomes" id="UP001497444"/>
    </source>
</evidence>
<dbReference type="PANTHER" id="PTHR31503:SF22">
    <property type="entry name" value="VACUOLAR CALCIUM ION TRANSPORTER"/>
    <property type="match status" value="1"/>
</dbReference>
<keyword evidence="3 11" id="KW-0813">Transport</keyword>
<keyword evidence="6 11" id="KW-0812">Transmembrane</keyword>
<feature type="transmembrane region" description="Helical" evidence="11">
    <location>
        <begin position="227"/>
        <end position="248"/>
    </location>
</feature>
<dbReference type="InterPro" id="IPR004837">
    <property type="entry name" value="NaCa_Exmemb"/>
</dbReference>
<evidence type="ECO:0000256" key="10">
    <source>
        <dbReference type="ARBA" id="ARBA00023136"/>
    </source>
</evidence>
<keyword evidence="15" id="KW-1185">Reference proteome</keyword>
<dbReference type="EMBL" id="OZ020096">
    <property type="protein sequence ID" value="CAK9255512.1"/>
    <property type="molecule type" value="Genomic_DNA"/>
</dbReference>
<dbReference type="NCBIfam" id="TIGR00846">
    <property type="entry name" value="caca2"/>
    <property type="match status" value="1"/>
</dbReference>
<evidence type="ECO:0000256" key="5">
    <source>
        <dbReference type="ARBA" id="ARBA00022568"/>
    </source>
</evidence>
<dbReference type="Gene3D" id="1.20.1420.30">
    <property type="entry name" value="NCX, central ion-binding region"/>
    <property type="match status" value="2"/>
</dbReference>
<evidence type="ECO:0000313" key="14">
    <source>
        <dbReference type="EMBL" id="CAK9255512.1"/>
    </source>
</evidence>
<evidence type="ECO:0000256" key="12">
    <source>
        <dbReference type="SAM" id="MobiDB-lite"/>
    </source>
</evidence>
<organism evidence="14 15">
    <name type="scientific">Sphagnum jensenii</name>
    <dbReference type="NCBI Taxonomy" id="128206"/>
    <lineage>
        <taxon>Eukaryota</taxon>
        <taxon>Viridiplantae</taxon>
        <taxon>Streptophyta</taxon>
        <taxon>Embryophyta</taxon>
        <taxon>Bryophyta</taxon>
        <taxon>Sphagnophytina</taxon>
        <taxon>Sphagnopsida</taxon>
        <taxon>Sphagnales</taxon>
        <taxon>Sphagnaceae</taxon>
        <taxon>Sphagnum</taxon>
    </lineage>
</organism>
<feature type="compositionally biased region" description="Polar residues" evidence="12">
    <location>
        <begin position="42"/>
        <end position="52"/>
    </location>
</feature>
<keyword evidence="4 11" id="KW-0050">Antiport</keyword>
<evidence type="ECO:0000256" key="11">
    <source>
        <dbReference type="RuleBase" id="RU365028"/>
    </source>
</evidence>
<feature type="region of interest" description="Disordered" evidence="12">
    <location>
        <begin position="1"/>
        <end position="26"/>
    </location>
</feature>
<evidence type="ECO:0000259" key="13">
    <source>
        <dbReference type="Pfam" id="PF01699"/>
    </source>
</evidence>
<comment type="function">
    <text evidence="11">Vacuolar cation/proton exchanger (CAX). Translocates Ca(2+) and other metal ions into vacuoles using the proton gradient formed by H(+)-ATPase and H(+)-pyrophosphatase.</text>
</comment>
<feature type="compositionally biased region" description="Basic and acidic residues" evidence="12">
    <location>
        <begin position="1"/>
        <end position="16"/>
    </location>
</feature>
<feature type="domain" description="Sodium/calcium exchanger membrane region" evidence="13">
    <location>
        <begin position="195"/>
        <end position="320"/>
    </location>
</feature>
<protein>
    <recommendedName>
        <fullName evidence="11">Vacuolar cation/proton exchanger</fullName>
    </recommendedName>
</protein>
<feature type="transmembrane region" description="Helical" evidence="11">
    <location>
        <begin position="455"/>
        <end position="472"/>
    </location>
</feature>
<keyword evidence="8 11" id="KW-1133">Transmembrane helix</keyword>
<feature type="domain" description="Sodium/calcium exchanger membrane region" evidence="13">
    <location>
        <begin position="352"/>
        <end position="492"/>
    </location>
</feature>
<feature type="transmembrane region" description="Helical" evidence="11">
    <location>
        <begin position="387"/>
        <end position="410"/>
    </location>
</feature>
<proteinExistence type="inferred from homology"/>
<evidence type="ECO:0000256" key="9">
    <source>
        <dbReference type="ARBA" id="ARBA00023065"/>
    </source>
</evidence>
<comment type="caution">
    <text evidence="11">Lacks conserved residue(s) required for the propagation of feature annotation.</text>
</comment>
<feature type="transmembrane region" description="Helical" evidence="11">
    <location>
        <begin position="479"/>
        <end position="500"/>
    </location>
</feature>
<evidence type="ECO:0000256" key="4">
    <source>
        <dbReference type="ARBA" id="ARBA00022449"/>
    </source>
</evidence>
<keyword evidence="7 11" id="KW-0106">Calcium</keyword>
<gene>
    <name evidence="14" type="ORF">CSSPJE1EN1_LOCUS990</name>
</gene>
<feature type="transmembrane region" description="Helical" evidence="11">
    <location>
        <begin position="108"/>
        <end position="131"/>
    </location>
</feature>
<feature type="transmembrane region" description="Helical" evidence="11">
    <location>
        <begin position="299"/>
        <end position="318"/>
    </location>
</feature>
<evidence type="ECO:0000256" key="6">
    <source>
        <dbReference type="ARBA" id="ARBA00022692"/>
    </source>
</evidence>
<feature type="transmembrane region" description="Helical" evidence="11">
    <location>
        <begin position="347"/>
        <end position="367"/>
    </location>
</feature>
<dbReference type="PANTHER" id="PTHR31503">
    <property type="entry name" value="VACUOLAR CALCIUM ION TRANSPORTER"/>
    <property type="match status" value="1"/>
</dbReference>
<dbReference type="Pfam" id="PF01699">
    <property type="entry name" value="Na_Ca_ex"/>
    <property type="match status" value="2"/>
</dbReference>
<reference evidence="14 15" key="1">
    <citation type="submission" date="2024-02" db="EMBL/GenBank/DDBJ databases">
        <authorList>
            <consortium name="ELIXIR-Norway"/>
            <consortium name="Elixir Norway"/>
        </authorList>
    </citation>
    <scope>NUCLEOTIDE SEQUENCE [LARGE SCALE GENOMIC DNA]</scope>
</reference>
<keyword evidence="9 11" id="KW-0406">Ion transport</keyword>
<evidence type="ECO:0000256" key="7">
    <source>
        <dbReference type="ARBA" id="ARBA00022837"/>
    </source>
</evidence>
<dbReference type="InterPro" id="IPR044880">
    <property type="entry name" value="NCX_ion-bd_dom_sf"/>
</dbReference>
<keyword evidence="10 11" id="KW-0472">Membrane</keyword>
<sequence length="504" mass="54926">MGGAGEKYHALREDYPGHTNGESLANGEENLELVNRAEEGLSSVSTEKNSTVPGVKRDGRFPSEEHTSVGKCRHVCRRWMKCLGWMCELAMDLLRSFHHVILGSKLNVLLLCVPLAIVGVPLQFGQGWVFLLSLLGMAPLAERLGFVTEINVNNNSQTTIICYRVNRTHGLDRIDHATLTCGTVTQSDKAGVCCPVGGLLNATFGNATEMIICIFALKNNMIRVVQLSLLGSILSNMLLVLGSAFLFGGLAHPKKAQTFRKATTHVSSGLLLMAVMGLLFPATLHATKTEMNSGVSELILSRFSSIVMLVAYTAYLYFQLRSHRELYDPEGEGVEGEAASDSDECKLAFWVSIAWLTILTIFISILSENLIDAIEGASTSWNVPVSFISVIILPIVGNAAEHASAIMFALKDKLDLSLGVAIGSSTQISMFVVNPILCCHWVANGHTDIDLNFQLFETTTLFITVLVVAFMLQDGTANYFKGLMLVLCYLIVGASFFVHLDHSE</sequence>
<evidence type="ECO:0000256" key="8">
    <source>
        <dbReference type="ARBA" id="ARBA00022989"/>
    </source>
</evidence>
<feature type="compositionally biased region" description="Basic and acidic residues" evidence="12">
    <location>
        <begin position="55"/>
        <end position="66"/>
    </location>
</feature>
<evidence type="ECO:0000256" key="3">
    <source>
        <dbReference type="ARBA" id="ARBA00022448"/>
    </source>
</evidence>
<dbReference type="NCBIfam" id="TIGR00378">
    <property type="entry name" value="cax"/>
    <property type="match status" value="1"/>
</dbReference>
<dbReference type="InterPro" id="IPR004798">
    <property type="entry name" value="CAX-like"/>
</dbReference>
<evidence type="ECO:0000256" key="2">
    <source>
        <dbReference type="ARBA" id="ARBA00008248"/>
    </source>
</evidence>
<feature type="transmembrane region" description="Helical" evidence="11">
    <location>
        <begin position="417"/>
        <end position="443"/>
    </location>
</feature>
<dbReference type="InterPro" id="IPR004713">
    <property type="entry name" value="CaH_exchang"/>
</dbReference>
<feature type="region of interest" description="Disordered" evidence="12">
    <location>
        <begin position="40"/>
        <end position="66"/>
    </location>
</feature>
<evidence type="ECO:0000256" key="1">
    <source>
        <dbReference type="ARBA" id="ARBA00004128"/>
    </source>
</evidence>
<comment type="subcellular location">
    <subcellularLocation>
        <location evidence="1">Vacuole membrane</location>
        <topology evidence="1">Multi-pass membrane protein</topology>
    </subcellularLocation>
</comment>
<comment type="similarity">
    <text evidence="2">Belongs to the Ca(2+):cation antiporter (CaCA) (TC 2.A.19) family. Cation/proton exchanger (CAX) subfamily.</text>
</comment>
<name>A0ABP0VMT4_9BRYO</name>
<dbReference type="Proteomes" id="UP001497444">
    <property type="component" value="Chromosome 1"/>
</dbReference>
<feature type="transmembrane region" description="Helical" evidence="11">
    <location>
        <begin position="269"/>
        <end position="287"/>
    </location>
</feature>
<accession>A0ABP0VMT4</accession>
<keyword evidence="11" id="KW-0926">Vacuole</keyword>
<keyword evidence="5 11" id="KW-0109">Calcium transport</keyword>